<dbReference type="Gene3D" id="3.40.50.620">
    <property type="entry name" value="HUPs"/>
    <property type="match status" value="1"/>
</dbReference>
<protein>
    <recommendedName>
        <fullName evidence="11">Arginine--tRNA ligase</fullName>
        <ecNumber evidence="11">6.1.1.19</ecNumber>
    </recommendedName>
    <alternativeName>
        <fullName evidence="11">Arginyl-tRNA synthetase</fullName>
        <shortName evidence="11">ArgRS</shortName>
    </alternativeName>
</protein>
<comment type="subcellular location">
    <subcellularLocation>
        <location evidence="1 11">Cytoplasm</location>
    </subcellularLocation>
</comment>
<dbReference type="InterPro" id="IPR001278">
    <property type="entry name" value="Arg-tRNA-ligase"/>
</dbReference>
<gene>
    <name evidence="11" type="primary">argS</name>
    <name evidence="15" type="ORF">ENJ03_00045</name>
</gene>
<dbReference type="InterPro" id="IPR008909">
    <property type="entry name" value="DALR_anticod-bd"/>
</dbReference>
<dbReference type="GO" id="GO:0005524">
    <property type="term" value="F:ATP binding"/>
    <property type="evidence" value="ECO:0007669"/>
    <property type="project" value="UniProtKB-UniRule"/>
</dbReference>
<comment type="subunit">
    <text evidence="3 11">Monomer.</text>
</comment>
<evidence type="ECO:0000256" key="10">
    <source>
        <dbReference type="ARBA" id="ARBA00049339"/>
    </source>
</evidence>
<dbReference type="Pfam" id="PF03485">
    <property type="entry name" value="Arg_tRNA_synt_N"/>
    <property type="match status" value="1"/>
</dbReference>
<comment type="similarity">
    <text evidence="2 11 12">Belongs to the class-I aminoacyl-tRNA synthetase family.</text>
</comment>
<dbReference type="HAMAP" id="MF_00123">
    <property type="entry name" value="Arg_tRNA_synth"/>
    <property type="match status" value="1"/>
</dbReference>
<dbReference type="GO" id="GO:0004814">
    <property type="term" value="F:arginine-tRNA ligase activity"/>
    <property type="evidence" value="ECO:0007669"/>
    <property type="project" value="UniProtKB-UniRule"/>
</dbReference>
<dbReference type="SMART" id="SM01016">
    <property type="entry name" value="Arg_tRNA_synt_N"/>
    <property type="match status" value="1"/>
</dbReference>
<organism evidence="15">
    <name type="scientific">Desulfofervidus auxilii</name>
    <dbReference type="NCBI Taxonomy" id="1621989"/>
    <lineage>
        <taxon>Bacteria</taxon>
        <taxon>Pseudomonadati</taxon>
        <taxon>Thermodesulfobacteriota</taxon>
        <taxon>Candidatus Desulfofervidia</taxon>
        <taxon>Candidatus Desulfofervidales</taxon>
        <taxon>Candidatus Desulfofervidaceae</taxon>
        <taxon>Candidatus Desulfofervidus</taxon>
    </lineage>
</organism>
<dbReference type="InterPro" id="IPR035684">
    <property type="entry name" value="ArgRS_core"/>
</dbReference>
<evidence type="ECO:0000256" key="6">
    <source>
        <dbReference type="ARBA" id="ARBA00022741"/>
    </source>
</evidence>
<dbReference type="SUPFAM" id="SSF52374">
    <property type="entry name" value="Nucleotidylyl transferase"/>
    <property type="match status" value="1"/>
</dbReference>
<dbReference type="NCBIfam" id="TIGR00456">
    <property type="entry name" value="argS"/>
    <property type="match status" value="1"/>
</dbReference>
<evidence type="ECO:0000313" key="15">
    <source>
        <dbReference type="EMBL" id="HEB73597.1"/>
    </source>
</evidence>
<dbReference type="Pfam" id="PF00750">
    <property type="entry name" value="tRNA-synt_1d"/>
    <property type="match status" value="1"/>
</dbReference>
<evidence type="ECO:0000256" key="2">
    <source>
        <dbReference type="ARBA" id="ARBA00005594"/>
    </source>
</evidence>
<evidence type="ECO:0000256" key="9">
    <source>
        <dbReference type="ARBA" id="ARBA00023146"/>
    </source>
</evidence>
<dbReference type="PRINTS" id="PR01038">
    <property type="entry name" value="TRNASYNTHARG"/>
</dbReference>
<sequence length="552" mass="62725">MRQKIKALLLDALNQAQKIGSLPRIAPPLFSIEVPKVADYGDFSTNLAFLLSKKTKQSPQEIAKELISHLPSCDWIKKVEIAAPGFINFFLKSSAWQGVIKNIITRPESYGQGKEREEKIIVEFVSANPTGPLHIGHGRGAAVGDTLANILDYAGYKIKREYYINDVGRQIQILGRSVFLRYLELLGEKIDFPKDHYQGEYIKKLAQEILERKGNKYREVAEKEAIPLFATFAKERIMEDIKKDLNNFGVRFDYWFSEKDLIKNGDVANLIKWLKDTGLAYEKDGALWFASSRFNDEKDRVLVRANGATTYFASDLAYHKNKFERGFHILIDLWGADHHGYVPRLKAGIQALGYDMEKLKILLVQLVHLKRGGKPLAMSTRAGEFVTLKEVLEEVGKDAARFIFLTRSCDSHLDFDLEVAKSQNMENPVFYVQYAHARVCSLEKIAKERGIEFPPFNAVDLAPLQSEEEIGLMKLLARFPDLIEDIARTLEPHRLSYYLTELAGEFHRYYNKYRILDAPEDICAARFALAQAVKIVIAKGLSLLGVSAPKQM</sequence>
<evidence type="ECO:0000256" key="5">
    <source>
        <dbReference type="ARBA" id="ARBA00022598"/>
    </source>
</evidence>
<dbReference type="EMBL" id="DRKW01000003">
    <property type="protein sequence ID" value="HEB73597.1"/>
    <property type="molecule type" value="Genomic_DNA"/>
</dbReference>
<dbReference type="InterPro" id="IPR005148">
    <property type="entry name" value="Arg-tRNA-synth_N"/>
</dbReference>
<reference evidence="15" key="1">
    <citation type="journal article" date="2020" name="mSystems">
        <title>Genome- and Community-Level Interaction Insights into Carbon Utilization and Element Cycling Functions of Hydrothermarchaeota in Hydrothermal Sediment.</title>
        <authorList>
            <person name="Zhou Z."/>
            <person name="Liu Y."/>
            <person name="Xu W."/>
            <person name="Pan J."/>
            <person name="Luo Z.H."/>
            <person name="Li M."/>
        </authorList>
    </citation>
    <scope>NUCLEOTIDE SEQUENCE [LARGE SCALE GENOMIC DNA]</scope>
    <source>
        <strain evidence="15">HyVt-45</strain>
    </source>
</reference>
<dbReference type="EC" id="6.1.1.19" evidence="11"/>
<keyword evidence="6 11" id="KW-0547">Nucleotide-binding</keyword>
<feature type="domain" description="Arginyl tRNA synthetase N-terminal" evidence="14">
    <location>
        <begin position="3"/>
        <end position="91"/>
    </location>
</feature>
<evidence type="ECO:0000256" key="4">
    <source>
        <dbReference type="ARBA" id="ARBA00022490"/>
    </source>
</evidence>
<accession>A0A7V1N227</accession>
<dbReference type="SMART" id="SM00836">
    <property type="entry name" value="DALR_1"/>
    <property type="match status" value="1"/>
</dbReference>
<dbReference type="PROSITE" id="PS00178">
    <property type="entry name" value="AA_TRNA_LIGASE_I"/>
    <property type="match status" value="1"/>
</dbReference>
<evidence type="ECO:0000256" key="1">
    <source>
        <dbReference type="ARBA" id="ARBA00004496"/>
    </source>
</evidence>
<dbReference type="SUPFAM" id="SSF47323">
    <property type="entry name" value="Anticodon-binding domain of a subclass of class I aminoacyl-tRNA synthetases"/>
    <property type="match status" value="1"/>
</dbReference>
<dbReference type="InterPro" id="IPR036695">
    <property type="entry name" value="Arg-tRNA-synth_N_sf"/>
</dbReference>
<evidence type="ECO:0000256" key="12">
    <source>
        <dbReference type="RuleBase" id="RU363038"/>
    </source>
</evidence>
<dbReference type="FunFam" id="1.10.730.10:FF:000008">
    <property type="entry name" value="Arginine--tRNA ligase"/>
    <property type="match status" value="1"/>
</dbReference>
<feature type="short sequence motif" description="'HIGH' region" evidence="11">
    <location>
        <begin position="127"/>
        <end position="137"/>
    </location>
</feature>
<keyword evidence="7 11" id="KW-0067">ATP-binding</keyword>
<keyword evidence="9 11" id="KW-0030">Aminoacyl-tRNA synthetase</keyword>
<dbReference type="PANTHER" id="PTHR11956:SF5">
    <property type="entry name" value="ARGININE--TRNA LIGASE, CYTOPLASMIC"/>
    <property type="match status" value="1"/>
</dbReference>
<dbReference type="Pfam" id="PF05746">
    <property type="entry name" value="DALR_1"/>
    <property type="match status" value="1"/>
</dbReference>
<dbReference type="GO" id="GO:0006420">
    <property type="term" value="P:arginyl-tRNA aminoacylation"/>
    <property type="evidence" value="ECO:0007669"/>
    <property type="project" value="UniProtKB-UniRule"/>
</dbReference>
<dbReference type="InterPro" id="IPR014729">
    <property type="entry name" value="Rossmann-like_a/b/a_fold"/>
</dbReference>
<evidence type="ECO:0000256" key="7">
    <source>
        <dbReference type="ARBA" id="ARBA00022840"/>
    </source>
</evidence>
<evidence type="ECO:0000256" key="3">
    <source>
        <dbReference type="ARBA" id="ARBA00011245"/>
    </source>
</evidence>
<keyword evidence="5 11" id="KW-0436">Ligase</keyword>
<feature type="domain" description="DALR anticodon binding" evidence="13">
    <location>
        <begin position="432"/>
        <end position="552"/>
    </location>
</feature>
<dbReference type="AlphaFoldDB" id="A0A7V1N227"/>
<dbReference type="Gene3D" id="1.10.730.10">
    <property type="entry name" value="Isoleucyl-tRNA Synthetase, Domain 1"/>
    <property type="match status" value="1"/>
</dbReference>
<dbReference type="CDD" id="cd00671">
    <property type="entry name" value="ArgRS_core"/>
    <property type="match status" value="1"/>
</dbReference>
<dbReference type="InterPro" id="IPR009080">
    <property type="entry name" value="tRNAsynth_Ia_anticodon-bd"/>
</dbReference>
<evidence type="ECO:0000256" key="8">
    <source>
        <dbReference type="ARBA" id="ARBA00022917"/>
    </source>
</evidence>
<evidence type="ECO:0000259" key="13">
    <source>
        <dbReference type="SMART" id="SM00836"/>
    </source>
</evidence>
<dbReference type="PANTHER" id="PTHR11956">
    <property type="entry name" value="ARGINYL-TRNA SYNTHETASE"/>
    <property type="match status" value="1"/>
</dbReference>
<proteinExistence type="inferred from homology"/>
<dbReference type="SUPFAM" id="SSF55190">
    <property type="entry name" value="Arginyl-tRNA synthetase (ArgRS), N-terminal 'additional' domain"/>
    <property type="match status" value="1"/>
</dbReference>
<evidence type="ECO:0000256" key="11">
    <source>
        <dbReference type="HAMAP-Rule" id="MF_00123"/>
    </source>
</evidence>
<keyword evidence="4 11" id="KW-0963">Cytoplasm</keyword>
<name>A0A7V1N227_DESA2</name>
<keyword evidence="8 11" id="KW-0648">Protein biosynthesis</keyword>
<dbReference type="InterPro" id="IPR001412">
    <property type="entry name" value="aa-tRNA-synth_I_CS"/>
</dbReference>
<comment type="caution">
    <text evidence="15">The sequence shown here is derived from an EMBL/GenBank/DDBJ whole genome shotgun (WGS) entry which is preliminary data.</text>
</comment>
<dbReference type="Gene3D" id="3.30.1360.70">
    <property type="entry name" value="Arginyl tRNA synthetase N-terminal domain"/>
    <property type="match status" value="1"/>
</dbReference>
<dbReference type="FunFam" id="3.40.50.620:FF:000062">
    <property type="entry name" value="Arginine--tRNA ligase"/>
    <property type="match status" value="1"/>
</dbReference>
<evidence type="ECO:0000259" key="14">
    <source>
        <dbReference type="SMART" id="SM01016"/>
    </source>
</evidence>
<dbReference type="GO" id="GO:0005737">
    <property type="term" value="C:cytoplasm"/>
    <property type="evidence" value="ECO:0007669"/>
    <property type="project" value="UniProtKB-SubCell"/>
</dbReference>
<dbReference type="Proteomes" id="UP000886268">
    <property type="component" value="Unassembled WGS sequence"/>
</dbReference>
<comment type="catalytic activity">
    <reaction evidence="10 11">
        <text>tRNA(Arg) + L-arginine + ATP = L-arginyl-tRNA(Arg) + AMP + diphosphate</text>
        <dbReference type="Rhea" id="RHEA:20301"/>
        <dbReference type="Rhea" id="RHEA-COMP:9658"/>
        <dbReference type="Rhea" id="RHEA-COMP:9673"/>
        <dbReference type="ChEBI" id="CHEBI:30616"/>
        <dbReference type="ChEBI" id="CHEBI:32682"/>
        <dbReference type="ChEBI" id="CHEBI:33019"/>
        <dbReference type="ChEBI" id="CHEBI:78442"/>
        <dbReference type="ChEBI" id="CHEBI:78513"/>
        <dbReference type="ChEBI" id="CHEBI:456215"/>
        <dbReference type="EC" id="6.1.1.19"/>
    </reaction>
</comment>